<dbReference type="Proteomes" id="UP001145087">
    <property type="component" value="Unassembled WGS sequence"/>
</dbReference>
<protein>
    <recommendedName>
        <fullName evidence="3">Lipoprotein</fullName>
    </recommendedName>
</protein>
<evidence type="ECO:0000313" key="1">
    <source>
        <dbReference type="EMBL" id="MCY1722836.1"/>
    </source>
</evidence>
<gene>
    <name evidence="1" type="ORF">OU798_20985</name>
</gene>
<dbReference type="EMBL" id="JAPOHD010000064">
    <property type="protein sequence ID" value="MCY1722836.1"/>
    <property type="molecule type" value="Genomic_DNA"/>
</dbReference>
<proteinExistence type="predicted"/>
<name>A0A9X3J8R2_9BACT</name>
<organism evidence="1 2">
    <name type="scientific">Draconibacterium aestuarii</name>
    <dbReference type="NCBI Taxonomy" id="2998507"/>
    <lineage>
        <taxon>Bacteria</taxon>
        <taxon>Pseudomonadati</taxon>
        <taxon>Bacteroidota</taxon>
        <taxon>Bacteroidia</taxon>
        <taxon>Marinilabiliales</taxon>
        <taxon>Prolixibacteraceae</taxon>
        <taxon>Draconibacterium</taxon>
    </lineage>
</organism>
<sequence>MDYVILISLLTILNWGTCFCTGYSETNNYKLPQKHLTAKKQEQPLILTDTIGYRQKLTVLANGDTSGRWPVPQPCPLKGAILPFKRIVAYYGNLYSKQMGALGQYPPQQMWQLLSKEVQAWKEADSTTEVQPALHYIALVAQNDTTIFKDCCFRMPESQIDSVLSIAKMGNAIVFLDLQPGRSRLTSEVPRLEKYLKMPGVHLALDPEFSMKDGCLPGQRIGSLDASDVNYCSAYLARLVKAYNLPPKILIVHRFTQNMLQNYHDIVLRPEVQIVINMDGWGPPTLKFSSYHHYIYREPIQFTGIKLFYKNDLKKPPYRMLTPQEILQLKPQPVYIQYQ</sequence>
<dbReference type="RefSeq" id="WP_343335161.1">
    <property type="nucleotide sequence ID" value="NZ_JAPOHD010000064.1"/>
</dbReference>
<keyword evidence="2" id="KW-1185">Reference proteome</keyword>
<reference evidence="1" key="1">
    <citation type="submission" date="2022-11" db="EMBL/GenBank/DDBJ databases">
        <title>Marilongibacter aestuarii gen. nov., sp. nov., isolated from tidal flat sediment.</title>
        <authorList>
            <person name="Jiayan W."/>
        </authorList>
    </citation>
    <scope>NUCLEOTIDE SEQUENCE</scope>
    <source>
        <strain evidence="1">Z1-6</strain>
    </source>
</reference>
<dbReference type="AlphaFoldDB" id="A0A9X3J8R2"/>
<accession>A0A9X3J8R2</accession>
<evidence type="ECO:0000313" key="2">
    <source>
        <dbReference type="Proteomes" id="UP001145087"/>
    </source>
</evidence>
<evidence type="ECO:0008006" key="3">
    <source>
        <dbReference type="Google" id="ProtNLM"/>
    </source>
</evidence>
<comment type="caution">
    <text evidence="1">The sequence shown here is derived from an EMBL/GenBank/DDBJ whole genome shotgun (WGS) entry which is preliminary data.</text>
</comment>